<dbReference type="RefSeq" id="WP_269126941.1">
    <property type="nucleotide sequence ID" value="NZ_JAPUBN010000019.1"/>
</dbReference>
<dbReference type="PROSITE" id="PS50930">
    <property type="entry name" value="HTH_LYTTR"/>
    <property type="match status" value="1"/>
</dbReference>
<dbReference type="InterPro" id="IPR001789">
    <property type="entry name" value="Sig_transdc_resp-reg_receiver"/>
</dbReference>
<proteinExistence type="predicted"/>
<keyword evidence="6" id="KW-1185">Reference proteome</keyword>
<dbReference type="SUPFAM" id="SSF52172">
    <property type="entry name" value="CheY-like"/>
    <property type="match status" value="1"/>
</dbReference>
<protein>
    <submittedName>
        <fullName evidence="5">LytTR family DNA-binding domain-containing protein</fullName>
    </submittedName>
</protein>
<evidence type="ECO:0000259" key="4">
    <source>
        <dbReference type="PROSITE" id="PS50930"/>
    </source>
</evidence>
<keyword evidence="2" id="KW-0597">Phosphoprotein</keyword>
<dbReference type="Proteomes" id="UP001149719">
    <property type="component" value="Unassembled WGS sequence"/>
</dbReference>
<dbReference type="Gene3D" id="2.40.50.1020">
    <property type="entry name" value="LytTr DNA-binding domain"/>
    <property type="match status" value="1"/>
</dbReference>
<dbReference type="Pfam" id="PF04397">
    <property type="entry name" value="LytTR"/>
    <property type="match status" value="1"/>
</dbReference>
<feature type="domain" description="HTH LytTR-type" evidence="4">
    <location>
        <begin position="150"/>
        <end position="252"/>
    </location>
</feature>
<keyword evidence="5" id="KW-0238">DNA-binding</keyword>
<organism evidence="5 6">
    <name type="scientific">Marinomonas phaeophyticola</name>
    <dbReference type="NCBI Taxonomy" id="3004091"/>
    <lineage>
        <taxon>Bacteria</taxon>
        <taxon>Pseudomonadati</taxon>
        <taxon>Pseudomonadota</taxon>
        <taxon>Gammaproteobacteria</taxon>
        <taxon>Oceanospirillales</taxon>
        <taxon>Oceanospirillaceae</taxon>
        <taxon>Marinomonas</taxon>
    </lineage>
</organism>
<reference evidence="5" key="1">
    <citation type="submission" date="2022-12" db="EMBL/GenBank/DDBJ databases">
        <title>Marinomonas 15G1-11 sp. nov, isolated from marine algae.</title>
        <authorList>
            <person name="Butt M."/>
            <person name="Choi D.G."/>
            <person name="Kim J.M."/>
            <person name="Lee J.K."/>
            <person name="Baek J.H."/>
            <person name="Jeon C.O."/>
        </authorList>
    </citation>
    <scope>NUCLEOTIDE SEQUENCE</scope>
    <source>
        <strain evidence="5">15G1-11</strain>
    </source>
</reference>
<evidence type="ECO:0000313" key="6">
    <source>
        <dbReference type="Proteomes" id="UP001149719"/>
    </source>
</evidence>
<dbReference type="Pfam" id="PF00072">
    <property type="entry name" value="Response_reg"/>
    <property type="match status" value="1"/>
</dbReference>
<comment type="caution">
    <text evidence="5">The sequence shown here is derived from an EMBL/GenBank/DDBJ whole genome shotgun (WGS) entry which is preliminary data.</text>
</comment>
<dbReference type="EMBL" id="JAPUBN010000019">
    <property type="protein sequence ID" value="MCZ2722918.1"/>
    <property type="molecule type" value="Genomic_DNA"/>
</dbReference>
<evidence type="ECO:0000259" key="3">
    <source>
        <dbReference type="PROSITE" id="PS50110"/>
    </source>
</evidence>
<dbReference type="PROSITE" id="PS50110">
    <property type="entry name" value="RESPONSE_REGULATORY"/>
    <property type="match status" value="1"/>
</dbReference>
<evidence type="ECO:0000313" key="5">
    <source>
        <dbReference type="EMBL" id="MCZ2722918.1"/>
    </source>
</evidence>
<accession>A0ABT4JX07</accession>
<evidence type="ECO:0000256" key="2">
    <source>
        <dbReference type="PROSITE-ProRule" id="PRU00169"/>
    </source>
</evidence>
<evidence type="ECO:0000256" key="1">
    <source>
        <dbReference type="ARBA" id="ARBA00023012"/>
    </source>
</evidence>
<dbReference type="GO" id="GO:0003677">
    <property type="term" value="F:DNA binding"/>
    <property type="evidence" value="ECO:0007669"/>
    <property type="project" value="UniProtKB-KW"/>
</dbReference>
<dbReference type="SMART" id="SM00850">
    <property type="entry name" value="LytTR"/>
    <property type="match status" value="1"/>
</dbReference>
<dbReference type="InterPro" id="IPR011006">
    <property type="entry name" value="CheY-like_superfamily"/>
</dbReference>
<dbReference type="Gene3D" id="3.40.50.2300">
    <property type="match status" value="1"/>
</dbReference>
<name>A0ABT4JX07_9GAMM</name>
<feature type="domain" description="Response regulatory" evidence="3">
    <location>
        <begin position="2"/>
        <end position="117"/>
    </location>
</feature>
<dbReference type="PANTHER" id="PTHR37299">
    <property type="entry name" value="TRANSCRIPTIONAL REGULATOR-RELATED"/>
    <property type="match status" value="1"/>
</dbReference>
<feature type="modified residue" description="4-aspartylphosphate" evidence="2">
    <location>
        <position position="54"/>
    </location>
</feature>
<gene>
    <name evidence="5" type="ORF">O1D97_15190</name>
</gene>
<keyword evidence="1" id="KW-0902">Two-component regulatory system</keyword>
<dbReference type="PANTHER" id="PTHR37299:SF1">
    <property type="entry name" value="STAGE 0 SPORULATION PROTEIN A HOMOLOG"/>
    <property type="match status" value="1"/>
</dbReference>
<sequence>MNILVVDDEPLLRFHMQKMLNELWEDVDHIVTANSGIDALKLMEEIDIHTVFMDIKMPGMSGLEAAKAMRRQGYKGNLVFVTAYDEHAIEAFEQEAVDYLLKPVEESRLSACIERLIKQDKTLIKYELDAEQINRWLPADTTSVSYLSWINVSIGDRILVINVDDVFCFISEDKYTTVVTKEGEYLIKKSIKQLVTELHPDRFWRIHRAVIVQVAKISQVMKDEQGRYSLSLKEMNRLLPVSRNNTYLFKQM</sequence>
<dbReference type="InterPro" id="IPR046947">
    <property type="entry name" value="LytR-like"/>
</dbReference>
<dbReference type="SMART" id="SM00448">
    <property type="entry name" value="REC"/>
    <property type="match status" value="1"/>
</dbReference>
<dbReference type="InterPro" id="IPR007492">
    <property type="entry name" value="LytTR_DNA-bd_dom"/>
</dbReference>